<dbReference type="CDD" id="cd16936">
    <property type="entry name" value="HATPase_RsbW-like"/>
    <property type="match status" value="1"/>
</dbReference>
<dbReference type="Gene3D" id="3.30.565.10">
    <property type="entry name" value="Histidine kinase-like ATPase, C-terminal domain"/>
    <property type="match status" value="1"/>
</dbReference>
<gene>
    <name evidence="3" type="ORF">GCM10009716_41910</name>
</gene>
<proteinExistence type="predicted"/>
<evidence type="ECO:0000256" key="1">
    <source>
        <dbReference type="ARBA" id="ARBA00022527"/>
    </source>
</evidence>
<dbReference type="PANTHER" id="PTHR35526">
    <property type="entry name" value="ANTI-SIGMA-F FACTOR RSBW-RELATED"/>
    <property type="match status" value="1"/>
</dbReference>
<name>A0ABP5B448_9ACTN</name>
<accession>A0ABP5B448</accession>
<evidence type="ECO:0000313" key="3">
    <source>
        <dbReference type="EMBL" id="GAA1930008.1"/>
    </source>
</evidence>
<evidence type="ECO:0000259" key="2">
    <source>
        <dbReference type="Pfam" id="PF13581"/>
    </source>
</evidence>
<dbReference type="GO" id="GO:0005524">
    <property type="term" value="F:ATP binding"/>
    <property type="evidence" value="ECO:0007669"/>
    <property type="project" value="UniProtKB-KW"/>
</dbReference>
<reference evidence="4" key="1">
    <citation type="journal article" date="2019" name="Int. J. Syst. Evol. Microbiol.">
        <title>The Global Catalogue of Microorganisms (GCM) 10K type strain sequencing project: providing services to taxonomists for standard genome sequencing and annotation.</title>
        <authorList>
            <consortium name="The Broad Institute Genomics Platform"/>
            <consortium name="The Broad Institute Genome Sequencing Center for Infectious Disease"/>
            <person name="Wu L."/>
            <person name="Ma J."/>
        </authorList>
    </citation>
    <scope>NUCLEOTIDE SEQUENCE [LARGE SCALE GENOMIC DNA]</scope>
    <source>
        <strain evidence="4">JCM 13581</strain>
    </source>
</reference>
<comment type="caution">
    <text evidence="3">The sequence shown here is derived from an EMBL/GenBank/DDBJ whole genome shotgun (WGS) entry which is preliminary data.</text>
</comment>
<dbReference type="PANTHER" id="PTHR35526:SF3">
    <property type="entry name" value="ANTI-SIGMA-F FACTOR RSBW"/>
    <property type="match status" value="1"/>
</dbReference>
<dbReference type="InterPro" id="IPR036890">
    <property type="entry name" value="HATPase_C_sf"/>
</dbReference>
<sequence>MGIEGTPVLDVLRQQLPPVDPRSLAGTACLGLPGRPESVRSAREFTRSTLHGWRLPEQFDAVGLVVSELVTNALRHGVRTRPAAAGRLRASVELELMRCSRRLVCAVRDPGEAVPRLGRPDCSAESGRGLQLVESFSDAWGWRPLSGERPGKVVWAAFRTC</sequence>
<dbReference type="SUPFAM" id="SSF55874">
    <property type="entry name" value="ATPase domain of HSP90 chaperone/DNA topoisomerase II/histidine kinase"/>
    <property type="match status" value="1"/>
</dbReference>
<evidence type="ECO:0000313" key="4">
    <source>
        <dbReference type="Proteomes" id="UP001501303"/>
    </source>
</evidence>
<dbReference type="Proteomes" id="UP001501303">
    <property type="component" value="Unassembled WGS sequence"/>
</dbReference>
<keyword evidence="1" id="KW-0808">Transferase</keyword>
<dbReference type="RefSeq" id="WP_344264977.1">
    <property type="nucleotide sequence ID" value="NZ_BAAAMJ010000057.1"/>
</dbReference>
<dbReference type="Pfam" id="PF13581">
    <property type="entry name" value="HATPase_c_2"/>
    <property type="match status" value="1"/>
</dbReference>
<dbReference type="EMBL" id="BAAAMJ010000057">
    <property type="protein sequence ID" value="GAA1930008.1"/>
    <property type="molecule type" value="Genomic_DNA"/>
</dbReference>
<keyword evidence="3" id="KW-0067">ATP-binding</keyword>
<keyword evidence="3" id="KW-0547">Nucleotide-binding</keyword>
<protein>
    <submittedName>
        <fullName evidence="3">ATP-binding protein</fullName>
    </submittedName>
</protein>
<feature type="domain" description="Histidine kinase/HSP90-like ATPase" evidence="2">
    <location>
        <begin position="33"/>
        <end position="155"/>
    </location>
</feature>
<keyword evidence="4" id="KW-1185">Reference proteome</keyword>
<dbReference type="InterPro" id="IPR050267">
    <property type="entry name" value="Anti-sigma-factor_SerPK"/>
</dbReference>
<dbReference type="InterPro" id="IPR003594">
    <property type="entry name" value="HATPase_dom"/>
</dbReference>
<organism evidence="3 4">
    <name type="scientific">Streptomyces sodiiphilus</name>
    <dbReference type="NCBI Taxonomy" id="226217"/>
    <lineage>
        <taxon>Bacteria</taxon>
        <taxon>Bacillati</taxon>
        <taxon>Actinomycetota</taxon>
        <taxon>Actinomycetes</taxon>
        <taxon>Kitasatosporales</taxon>
        <taxon>Streptomycetaceae</taxon>
        <taxon>Streptomyces</taxon>
    </lineage>
</organism>
<keyword evidence="1" id="KW-0723">Serine/threonine-protein kinase</keyword>
<keyword evidence="1" id="KW-0418">Kinase</keyword>